<dbReference type="GeneTree" id="ENSGT01150000286946"/>
<dbReference type="EC" id="2.7.7.49" evidence="1"/>
<name>A0A8D2AN36_SCIVU</name>
<reference evidence="3" key="2">
    <citation type="submission" date="2025-09" db="UniProtKB">
        <authorList>
            <consortium name="Ensembl"/>
        </authorList>
    </citation>
    <scope>IDENTIFICATION</scope>
</reference>
<dbReference type="PROSITE" id="PS50878">
    <property type="entry name" value="RT_POL"/>
    <property type="match status" value="1"/>
</dbReference>
<evidence type="ECO:0000259" key="2">
    <source>
        <dbReference type="PROSITE" id="PS50878"/>
    </source>
</evidence>
<evidence type="ECO:0000313" key="3">
    <source>
        <dbReference type="Ensembl" id="ENSSVLP00005004312.1"/>
    </source>
</evidence>
<dbReference type="GO" id="GO:0003964">
    <property type="term" value="F:RNA-directed DNA polymerase activity"/>
    <property type="evidence" value="ECO:0007669"/>
    <property type="project" value="UniProtKB-EC"/>
</dbReference>
<keyword evidence="4" id="KW-1185">Reference proteome</keyword>
<dbReference type="Proteomes" id="UP000694564">
    <property type="component" value="Chromosome 2"/>
</dbReference>
<dbReference type="InterPro" id="IPR043502">
    <property type="entry name" value="DNA/RNA_pol_sf"/>
</dbReference>
<dbReference type="PANTHER" id="PTHR19446">
    <property type="entry name" value="REVERSE TRANSCRIPTASES"/>
    <property type="match status" value="1"/>
</dbReference>
<dbReference type="Ensembl" id="ENSSVLT00005004741.1">
    <property type="protein sequence ID" value="ENSSVLP00005004312.1"/>
    <property type="gene ID" value="ENSSVLG00005003451.1"/>
</dbReference>
<dbReference type="Pfam" id="PF00078">
    <property type="entry name" value="RVT_1"/>
    <property type="match status" value="1"/>
</dbReference>
<reference evidence="3" key="1">
    <citation type="submission" date="2025-08" db="UniProtKB">
        <authorList>
            <consortium name="Ensembl"/>
        </authorList>
    </citation>
    <scope>IDENTIFICATION</scope>
</reference>
<accession>A0A8D2AN36</accession>
<evidence type="ECO:0000313" key="4">
    <source>
        <dbReference type="Proteomes" id="UP000694564"/>
    </source>
</evidence>
<dbReference type="SUPFAM" id="SSF56672">
    <property type="entry name" value="DNA/RNA polymerases"/>
    <property type="match status" value="1"/>
</dbReference>
<proteinExistence type="predicted"/>
<sequence>MDKFLDTYTLPRVKCEDIENLNRPITKEAIKNLLSKKSPGPDRFSAEFYKTFKEELIPILLKVFQEIEKEGTLPNSFYEANITLIPKPGKDTSRKENFRPISLMNIDAKILNKILANHIQKHIKKIVYHDQVGFIPGMQGWFNIRKSINVIHHVNRLKDKNHVVISIDTEKAFDKIQHPFMLKTLEKMGIVGTYLNIVKGIHAKPMANIILNGGKLKAFPLKTGTRQGCPLSPLLFNIVLKTLARAIRQTKEIKGI</sequence>
<dbReference type="InterPro" id="IPR000477">
    <property type="entry name" value="RT_dom"/>
</dbReference>
<dbReference type="CDD" id="cd01650">
    <property type="entry name" value="RT_nLTR_like"/>
    <property type="match status" value="1"/>
</dbReference>
<dbReference type="AlphaFoldDB" id="A0A8D2AN36"/>
<organism evidence="3 4">
    <name type="scientific">Sciurus vulgaris</name>
    <name type="common">Eurasian red squirrel</name>
    <dbReference type="NCBI Taxonomy" id="55149"/>
    <lineage>
        <taxon>Eukaryota</taxon>
        <taxon>Metazoa</taxon>
        <taxon>Chordata</taxon>
        <taxon>Craniata</taxon>
        <taxon>Vertebrata</taxon>
        <taxon>Euteleostomi</taxon>
        <taxon>Mammalia</taxon>
        <taxon>Eutheria</taxon>
        <taxon>Euarchontoglires</taxon>
        <taxon>Glires</taxon>
        <taxon>Rodentia</taxon>
        <taxon>Sciuromorpha</taxon>
        <taxon>Sciuridae</taxon>
        <taxon>Sciurinae</taxon>
        <taxon>Sciurini</taxon>
        <taxon>Sciurus</taxon>
    </lineage>
</organism>
<evidence type="ECO:0000256" key="1">
    <source>
        <dbReference type="ARBA" id="ARBA00012493"/>
    </source>
</evidence>
<feature type="domain" description="Reverse transcriptase" evidence="2">
    <location>
        <begin position="66"/>
        <end position="256"/>
    </location>
</feature>
<protein>
    <recommendedName>
        <fullName evidence="1">RNA-directed DNA polymerase</fullName>
        <ecNumber evidence="1">2.7.7.49</ecNumber>
    </recommendedName>
</protein>